<dbReference type="SUPFAM" id="SSF55021">
    <property type="entry name" value="ACT-like"/>
    <property type="match status" value="2"/>
</dbReference>
<dbReference type="PANTHER" id="PTHR39199:SF1">
    <property type="entry name" value="BLR5128 PROTEIN"/>
    <property type="match status" value="1"/>
</dbReference>
<sequence>MKGETDLATLLKGASPVLNPGEYVFCTLATPSQTLLASAVATIKEQEGHTLVLPKALAEQQGLEFAYVAAWITLTVHSDLAAVGLTAAFASALARHQISCNVMAGYYHDHIFVAHQHGAKAVAVLNRLAT</sequence>
<feature type="domain" description="CASTOR ACT" evidence="2">
    <location>
        <begin position="70"/>
        <end position="126"/>
    </location>
</feature>
<reference evidence="3 4" key="1">
    <citation type="submission" date="2021-04" db="EMBL/GenBank/DDBJ databases">
        <title>Draft Genome of Aeromonas popoffii ID682, isolated from a natural water source in Idaho.</title>
        <authorList>
            <person name="Testerman T."/>
            <person name="Graf J."/>
        </authorList>
    </citation>
    <scope>NUCLEOTIDE SEQUENCE [LARGE SCALE GENOMIC DNA]</scope>
    <source>
        <strain evidence="3 4">ID682</strain>
    </source>
</reference>
<dbReference type="Pfam" id="PF13840">
    <property type="entry name" value="ACT_7"/>
    <property type="match status" value="1"/>
</dbReference>
<dbReference type="InterPro" id="IPR045865">
    <property type="entry name" value="ACT-like_dom_sf"/>
</dbReference>
<evidence type="ECO:0000313" key="3">
    <source>
        <dbReference type="EMBL" id="MBR7630928.1"/>
    </source>
</evidence>
<organism evidence="3 4">
    <name type="scientific">Aeromonas popoffii</name>
    <dbReference type="NCBI Taxonomy" id="70856"/>
    <lineage>
        <taxon>Bacteria</taxon>
        <taxon>Pseudomonadati</taxon>
        <taxon>Pseudomonadota</taxon>
        <taxon>Gammaproteobacteria</taxon>
        <taxon>Aeromonadales</taxon>
        <taxon>Aeromonadaceae</taxon>
        <taxon>Aeromonas</taxon>
    </lineage>
</organism>
<dbReference type="InterPro" id="IPR018717">
    <property type="entry name" value="DUF2241"/>
</dbReference>
<dbReference type="EMBL" id="JAGRZL010000057">
    <property type="protein sequence ID" value="MBR7630928.1"/>
    <property type="molecule type" value="Genomic_DNA"/>
</dbReference>
<gene>
    <name evidence="3" type="ORF">KAT72_18360</name>
</gene>
<evidence type="ECO:0000259" key="1">
    <source>
        <dbReference type="Pfam" id="PF10000"/>
    </source>
</evidence>
<dbReference type="PANTHER" id="PTHR39199">
    <property type="entry name" value="BLR5128 PROTEIN"/>
    <property type="match status" value="1"/>
</dbReference>
<dbReference type="Pfam" id="PF10000">
    <property type="entry name" value="ACT_3"/>
    <property type="match status" value="1"/>
</dbReference>
<dbReference type="Gene3D" id="3.30.2130.10">
    <property type="entry name" value="VC0802-like"/>
    <property type="match status" value="1"/>
</dbReference>
<feature type="domain" description="DUF2241" evidence="1">
    <location>
        <begin position="2"/>
        <end position="69"/>
    </location>
</feature>
<keyword evidence="4" id="KW-1185">Reference proteome</keyword>
<comment type="caution">
    <text evidence="3">The sequence shown here is derived from an EMBL/GenBank/DDBJ whole genome shotgun (WGS) entry which is preliminary data.</text>
</comment>
<evidence type="ECO:0000313" key="4">
    <source>
        <dbReference type="Proteomes" id="UP000675653"/>
    </source>
</evidence>
<dbReference type="Proteomes" id="UP000675653">
    <property type="component" value="Unassembled WGS sequence"/>
</dbReference>
<proteinExistence type="predicted"/>
<protein>
    <submittedName>
        <fullName evidence="3">ACT domain-containing protein</fullName>
    </submittedName>
</protein>
<name>A0ABS5GV63_9GAMM</name>
<dbReference type="InterPro" id="IPR027795">
    <property type="entry name" value="CASTOR_ACT_dom"/>
</dbReference>
<dbReference type="RefSeq" id="WP_042034205.1">
    <property type="nucleotide sequence ID" value="NZ_CAWMAJ010000012.1"/>
</dbReference>
<evidence type="ECO:0000259" key="2">
    <source>
        <dbReference type="Pfam" id="PF13840"/>
    </source>
</evidence>
<accession>A0ABS5GV63</accession>